<evidence type="ECO:0000313" key="1">
    <source>
        <dbReference type="EMBL" id="WRY35342.1"/>
    </source>
</evidence>
<organism evidence="1 2">
    <name type="scientific">Thioclava litoralis</name>
    <dbReference type="NCBI Taxonomy" id="3076557"/>
    <lineage>
        <taxon>Bacteria</taxon>
        <taxon>Pseudomonadati</taxon>
        <taxon>Pseudomonadota</taxon>
        <taxon>Alphaproteobacteria</taxon>
        <taxon>Rhodobacterales</taxon>
        <taxon>Paracoccaceae</taxon>
        <taxon>Thioclava</taxon>
    </lineage>
</organism>
<gene>
    <name evidence="1" type="ORF">RPE78_13880</name>
</gene>
<dbReference type="EMBL" id="CP135444">
    <property type="protein sequence ID" value="WRY35342.1"/>
    <property type="molecule type" value="Genomic_DNA"/>
</dbReference>
<keyword evidence="1" id="KW-0614">Plasmid</keyword>
<dbReference type="PANTHER" id="PTHR40045">
    <property type="entry name" value="YCGG FAMILY PROTEIN"/>
    <property type="match status" value="1"/>
</dbReference>
<accession>A0ABZ1E2R7</accession>
<proteinExistence type="predicted"/>
<dbReference type="InterPro" id="IPR014988">
    <property type="entry name" value="Uncharacterised_YqcI/YcgG"/>
</dbReference>
<dbReference type="Pfam" id="PF08892">
    <property type="entry name" value="YqcI_YcgG"/>
    <property type="match status" value="1"/>
</dbReference>
<keyword evidence="2" id="KW-1185">Reference proteome</keyword>
<dbReference type="Proteomes" id="UP001623290">
    <property type="component" value="Plasmid unnamed1"/>
</dbReference>
<dbReference type="RefSeq" id="WP_406721696.1">
    <property type="nucleotide sequence ID" value="NZ_CP135444.1"/>
</dbReference>
<protein>
    <submittedName>
        <fullName evidence="1">YqcI/YcgG family protein</fullName>
    </submittedName>
</protein>
<dbReference type="PANTHER" id="PTHR40045:SF1">
    <property type="entry name" value="YQCI_YCGG FAMILY PROTEIN"/>
    <property type="match status" value="1"/>
</dbReference>
<evidence type="ECO:0000313" key="2">
    <source>
        <dbReference type="Proteomes" id="UP001623290"/>
    </source>
</evidence>
<name>A0ABZ1E2R7_9RHOB</name>
<reference evidence="1 2" key="1">
    <citation type="submission" date="2023-09" db="EMBL/GenBank/DDBJ databases">
        <title>Thioclava shenzhenensis sp. nov., a multidrug resistant bacteria-antagonizing species isolated from coastal seawater.</title>
        <authorList>
            <person name="Long M."/>
        </authorList>
    </citation>
    <scope>NUCLEOTIDE SEQUENCE [LARGE SCALE GENOMIC DNA]</scope>
    <source>
        <strain evidence="1 2">FTW29</strain>
        <plasmid evidence="1 2">unnamed1</plasmid>
    </source>
</reference>
<geneLocation type="plasmid" evidence="1 2">
    <name>unnamed1</name>
</geneLocation>
<sequence length="233" mass="27385">MDWRAVAFRGFSSHLRKPDFPCLFGKSGFKREAFKFLFIDEDDEAGQFSEGLRRYTEFTRQVPARTRLYTPLIVIFQRIFPTLADQHQFGWRQLQALHHNDTKDWPSNVPIDPKDSLWSFCFDGVQLFINMSCPGHVTLKSRNLGGYITFVINPRENFDLIANRNSRKGIRVRQTIRKRVERYNAAPVPDVLGFFGSHSNLEWRQYQLAEEHSPPKTICPFRMRTRTREVEPS</sequence>